<dbReference type="Proteomes" id="UP001596457">
    <property type="component" value="Unassembled WGS sequence"/>
</dbReference>
<keyword evidence="4 5" id="KW-0472">Membrane</keyword>
<reference evidence="7" key="1">
    <citation type="journal article" date="2019" name="Int. J. Syst. Evol. Microbiol.">
        <title>The Global Catalogue of Microorganisms (GCM) 10K type strain sequencing project: providing services to taxonomists for standard genome sequencing and annotation.</title>
        <authorList>
            <consortium name="The Broad Institute Genomics Platform"/>
            <consortium name="The Broad Institute Genome Sequencing Center for Infectious Disease"/>
            <person name="Wu L."/>
            <person name="Ma J."/>
        </authorList>
    </citation>
    <scope>NUCLEOTIDE SEQUENCE [LARGE SCALE GENOMIC DNA]</scope>
    <source>
        <strain evidence="7">CCUG 53903</strain>
    </source>
</reference>
<evidence type="ECO:0000256" key="3">
    <source>
        <dbReference type="ARBA" id="ARBA00022989"/>
    </source>
</evidence>
<keyword evidence="2 5" id="KW-0812">Transmembrane</keyword>
<dbReference type="EMBL" id="JBHTBZ010000003">
    <property type="protein sequence ID" value="MFC7458860.1"/>
    <property type="molecule type" value="Genomic_DNA"/>
</dbReference>
<proteinExistence type="predicted"/>
<feature type="transmembrane region" description="Helical" evidence="5">
    <location>
        <begin position="34"/>
        <end position="55"/>
    </location>
</feature>
<name>A0ABW2S5T3_9BURK</name>
<dbReference type="NCBIfam" id="NF037968">
    <property type="entry name" value="SemiSWEET_2"/>
    <property type="match status" value="1"/>
</dbReference>
<dbReference type="Gene3D" id="1.20.1280.290">
    <property type="match status" value="1"/>
</dbReference>
<dbReference type="RefSeq" id="WP_382197647.1">
    <property type="nucleotide sequence ID" value="NZ_JBHTBZ010000003.1"/>
</dbReference>
<organism evidence="6 7">
    <name type="scientific">Hydrogenophaga defluvii</name>
    <dbReference type="NCBI Taxonomy" id="249410"/>
    <lineage>
        <taxon>Bacteria</taxon>
        <taxon>Pseudomonadati</taxon>
        <taxon>Pseudomonadota</taxon>
        <taxon>Betaproteobacteria</taxon>
        <taxon>Burkholderiales</taxon>
        <taxon>Comamonadaceae</taxon>
        <taxon>Hydrogenophaga</taxon>
    </lineage>
</organism>
<gene>
    <name evidence="6" type="ORF">ACFQU0_00265</name>
</gene>
<keyword evidence="3 5" id="KW-1133">Transmembrane helix</keyword>
<feature type="transmembrane region" description="Helical" evidence="5">
    <location>
        <begin position="6"/>
        <end position="27"/>
    </location>
</feature>
<keyword evidence="7" id="KW-1185">Reference proteome</keyword>
<evidence type="ECO:0000313" key="6">
    <source>
        <dbReference type="EMBL" id="MFC7458860.1"/>
    </source>
</evidence>
<evidence type="ECO:0000256" key="1">
    <source>
        <dbReference type="ARBA" id="ARBA00004141"/>
    </source>
</evidence>
<evidence type="ECO:0000256" key="5">
    <source>
        <dbReference type="SAM" id="Phobius"/>
    </source>
</evidence>
<sequence length="92" mass="9788">MSSAFIEWVGFLAAALTTLSFVPQAWLTFKTRDVGGISLGMYSAFTLGVALWLVYGFALGAWPLIAANSVTLSLALAILVMRLRFGGKRSGA</sequence>
<accession>A0ABW2S5T3</accession>
<evidence type="ECO:0000313" key="7">
    <source>
        <dbReference type="Proteomes" id="UP001596457"/>
    </source>
</evidence>
<comment type="subcellular location">
    <subcellularLocation>
        <location evidence="1">Membrane</location>
        <topology evidence="1">Multi-pass membrane protein</topology>
    </subcellularLocation>
</comment>
<feature type="transmembrane region" description="Helical" evidence="5">
    <location>
        <begin position="61"/>
        <end position="81"/>
    </location>
</feature>
<dbReference type="InterPro" id="IPR006603">
    <property type="entry name" value="PQ-loop_rpt"/>
</dbReference>
<comment type="caution">
    <text evidence="6">The sequence shown here is derived from an EMBL/GenBank/DDBJ whole genome shotgun (WGS) entry which is preliminary data.</text>
</comment>
<evidence type="ECO:0000256" key="2">
    <source>
        <dbReference type="ARBA" id="ARBA00022692"/>
    </source>
</evidence>
<evidence type="ECO:0000256" key="4">
    <source>
        <dbReference type="ARBA" id="ARBA00023136"/>
    </source>
</evidence>
<dbReference type="Pfam" id="PF04193">
    <property type="entry name" value="PQ-loop"/>
    <property type="match status" value="1"/>
</dbReference>
<protein>
    <submittedName>
        <fullName evidence="6">SemiSWEET transporter</fullName>
    </submittedName>
</protein>
<dbReference type="InterPro" id="IPR047662">
    <property type="entry name" value="SemiSWEET"/>
</dbReference>